<dbReference type="InterPro" id="IPR002525">
    <property type="entry name" value="Transp_IS110-like_N"/>
</dbReference>
<dbReference type="GO" id="GO:0004803">
    <property type="term" value="F:transposase activity"/>
    <property type="evidence" value="ECO:0007669"/>
    <property type="project" value="InterPro"/>
</dbReference>
<dbReference type="Pfam" id="PF01548">
    <property type="entry name" value="DEDD_Tnp_IS110"/>
    <property type="match status" value="1"/>
</dbReference>
<evidence type="ECO:0000313" key="4">
    <source>
        <dbReference type="Proteomes" id="UP000772151"/>
    </source>
</evidence>
<organism evidence="3 4">
    <name type="scientific">Selenomonas ruminantium</name>
    <dbReference type="NCBI Taxonomy" id="971"/>
    <lineage>
        <taxon>Bacteria</taxon>
        <taxon>Bacillati</taxon>
        <taxon>Bacillota</taxon>
        <taxon>Negativicutes</taxon>
        <taxon>Selenomonadales</taxon>
        <taxon>Selenomonadaceae</taxon>
        <taxon>Selenomonas</taxon>
    </lineage>
</organism>
<evidence type="ECO:0000313" key="3">
    <source>
        <dbReference type="EMBL" id="MBE6085474.1"/>
    </source>
</evidence>
<dbReference type="PANTHER" id="PTHR33055">
    <property type="entry name" value="TRANSPOSASE FOR INSERTION SEQUENCE ELEMENT IS1111A"/>
    <property type="match status" value="1"/>
</dbReference>
<dbReference type="AlphaFoldDB" id="A0A927WK54"/>
<proteinExistence type="predicted"/>
<comment type="caution">
    <text evidence="3">The sequence shown here is derived from an EMBL/GenBank/DDBJ whole genome shotgun (WGS) entry which is preliminary data.</text>
</comment>
<dbReference type="Proteomes" id="UP000772151">
    <property type="component" value="Unassembled WGS sequence"/>
</dbReference>
<dbReference type="InterPro" id="IPR003346">
    <property type="entry name" value="Transposase_20"/>
</dbReference>
<protein>
    <submittedName>
        <fullName evidence="3">IS110 family transposase</fullName>
    </submittedName>
</protein>
<accession>A0A927WK54</accession>
<dbReference type="GO" id="GO:0006313">
    <property type="term" value="P:DNA transposition"/>
    <property type="evidence" value="ECO:0007669"/>
    <property type="project" value="InterPro"/>
</dbReference>
<dbReference type="RefSeq" id="WP_303669568.1">
    <property type="nucleotide sequence ID" value="NZ_SVCA01000007.1"/>
</dbReference>
<feature type="domain" description="Transposase IS110-like N-terminal" evidence="1">
    <location>
        <begin position="19"/>
        <end position="179"/>
    </location>
</feature>
<name>A0A927WK54_SELRU</name>
<dbReference type="InterPro" id="IPR047650">
    <property type="entry name" value="Transpos_IS110"/>
</dbReference>
<sequence>MNSTQNIKISQITEDILIVGIDVGCFTHYARAFDWRGMEASYVFKFTNCRDQFERFLCWMRKAAHENGKKKILVGLEPTGHYWFARAQFLEENNIGISMVNPYHVKQTKELDDNNQTKNDRKDPKVIAKLVTEGRYSYPYVPMGIYADLRNFHNMYLDCTKDLIKVKNKLARWFNIWFPEYGEVFKDMGAKSSLMLLEKARTPDAVITLDAEGINAIWREAKLRAVGMKKAQRIVDAAKRSIGRKAGRRSASFELEMLLADYCKIKTQLNKVMAELEGLCKEIPATKQMLAIKGIGLKNVVGFLAEVGDIGRFQTPKQIQKLAGLALKENSSGKHKSETSISRRGRKRLRTVLFTAAISLIGKNKAYQKLHQHYTQRLNNPLKKKQSVVAIGCKLIRIFFTLLSKGVAYDEEKMLNDIVWEDEAIAA</sequence>
<gene>
    <name evidence="3" type="ORF">E7203_08510</name>
</gene>
<dbReference type="EMBL" id="SVCA01000007">
    <property type="protein sequence ID" value="MBE6085474.1"/>
    <property type="molecule type" value="Genomic_DNA"/>
</dbReference>
<reference evidence="3" key="1">
    <citation type="submission" date="2019-04" db="EMBL/GenBank/DDBJ databases">
        <title>Evolution of Biomass-Degrading Anaerobic Consortia Revealed by Metagenomics.</title>
        <authorList>
            <person name="Peng X."/>
        </authorList>
    </citation>
    <scope>NUCLEOTIDE SEQUENCE</scope>
    <source>
        <strain evidence="3">SIG242</strain>
    </source>
</reference>
<evidence type="ECO:0000259" key="2">
    <source>
        <dbReference type="Pfam" id="PF02371"/>
    </source>
</evidence>
<feature type="domain" description="Transposase IS116/IS110/IS902 C-terminal" evidence="2">
    <location>
        <begin position="290"/>
        <end position="371"/>
    </location>
</feature>
<evidence type="ECO:0000259" key="1">
    <source>
        <dbReference type="Pfam" id="PF01548"/>
    </source>
</evidence>
<dbReference type="NCBIfam" id="NF033542">
    <property type="entry name" value="transpos_IS110"/>
    <property type="match status" value="1"/>
</dbReference>
<dbReference type="GO" id="GO:0003677">
    <property type="term" value="F:DNA binding"/>
    <property type="evidence" value="ECO:0007669"/>
    <property type="project" value="InterPro"/>
</dbReference>
<dbReference type="Pfam" id="PF02371">
    <property type="entry name" value="Transposase_20"/>
    <property type="match status" value="1"/>
</dbReference>